<organism evidence="1 2">
    <name type="scientific">Sumerlaea chitinivorans</name>
    <dbReference type="NCBI Taxonomy" id="2250252"/>
    <lineage>
        <taxon>Bacteria</taxon>
        <taxon>Candidatus Sumerlaeota</taxon>
        <taxon>Candidatus Sumerlaeia</taxon>
        <taxon>Candidatus Sumerlaeales</taxon>
        <taxon>Candidatus Sumerlaeaceae</taxon>
        <taxon>Candidatus Sumerlaea</taxon>
    </lineage>
</organism>
<protein>
    <submittedName>
        <fullName evidence="1">Uncharacterized protein</fullName>
    </submittedName>
</protein>
<gene>
    <name evidence="1" type="ORF">BRCON_2129</name>
</gene>
<reference evidence="1 2" key="1">
    <citation type="submission" date="2018-05" db="EMBL/GenBank/DDBJ databases">
        <title>A metagenomic window into the 2 km-deep terrestrial subsurface aquifer revealed taxonomically and functionally diverse microbial community comprising novel uncultured bacterial lineages.</title>
        <authorList>
            <person name="Kadnikov V.V."/>
            <person name="Mardanov A.V."/>
            <person name="Beletsky A.V."/>
            <person name="Banks D."/>
            <person name="Pimenov N.V."/>
            <person name="Frank Y.A."/>
            <person name="Karnachuk O.V."/>
            <person name="Ravin N.V."/>
        </authorList>
    </citation>
    <scope>NUCLEOTIDE SEQUENCE [LARGE SCALE GENOMIC DNA]</scope>
    <source>
        <strain evidence="1">BY</strain>
    </source>
</reference>
<dbReference type="Proteomes" id="UP000262583">
    <property type="component" value="Chromosome"/>
</dbReference>
<accession>A0A2Z4Y7A6</accession>
<dbReference type="EMBL" id="CP030759">
    <property type="protein sequence ID" value="AXA36906.1"/>
    <property type="molecule type" value="Genomic_DNA"/>
</dbReference>
<dbReference type="KEGG" id="schv:BRCON_2129"/>
<proteinExistence type="predicted"/>
<evidence type="ECO:0000313" key="2">
    <source>
        <dbReference type="Proteomes" id="UP000262583"/>
    </source>
</evidence>
<evidence type="ECO:0000313" key="1">
    <source>
        <dbReference type="EMBL" id="AXA36906.1"/>
    </source>
</evidence>
<dbReference type="AlphaFoldDB" id="A0A2Z4Y7A6"/>
<sequence length="40" mass="4407">MGKAATQRGHFVMSPRMTYMVEFVSGDAKLFAAGEEEGIR</sequence>
<name>A0A2Z4Y7A6_SUMC1</name>